<dbReference type="InterPro" id="IPR011047">
    <property type="entry name" value="Quinoprotein_ADH-like_sf"/>
</dbReference>
<organism evidence="3 4">
    <name type="scientific">Postia placenta MAD-698-R-SB12</name>
    <dbReference type="NCBI Taxonomy" id="670580"/>
    <lineage>
        <taxon>Eukaryota</taxon>
        <taxon>Fungi</taxon>
        <taxon>Dikarya</taxon>
        <taxon>Basidiomycota</taxon>
        <taxon>Agaricomycotina</taxon>
        <taxon>Agaricomycetes</taxon>
        <taxon>Polyporales</taxon>
        <taxon>Adustoporiaceae</taxon>
        <taxon>Rhodonia</taxon>
    </lineage>
</organism>
<feature type="compositionally biased region" description="Low complexity" evidence="1">
    <location>
        <begin position="1193"/>
        <end position="1222"/>
    </location>
</feature>
<dbReference type="GeneID" id="36321928"/>
<dbReference type="InterPro" id="IPR001810">
    <property type="entry name" value="F-box_dom"/>
</dbReference>
<feature type="compositionally biased region" description="Gly residues" evidence="1">
    <location>
        <begin position="550"/>
        <end position="560"/>
    </location>
</feature>
<dbReference type="Proteomes" id="UP000194127">
    <property type="component" value="Unassembled WGS sequence"/>
</dbReference>
<reference evidence="3 4" key="1">
    <citation type="submission" date="2017-04" db="EMBL/GenBank/DDBJ databases">
        <title>Genome Sequence of the Model Brown-Rot Fungus Postia placenta SB12.</title>
        <authorList>
            <consortium name="DOE Joint Genome Institute"/>
            <person name="Gaskell J."/>
            <person name="Kersten P."/>
            <person name="Larrondo L.F."/>
            <person name="Canessa P."/>
            <person name="Martinez D."/>
            <person name="Hibbett D."/>
            <person name="Schmoll M."/>
            <person name="Kubicek C.P."/>
            <person name="Martinez A.T."/>
            <person name="Yadav J."/>
            <person name="Master E."/>
            <person name="Magnuson J.K."/>
            <person name="James T."/>
            <person name="Yaver D."/>
            <person name="Berka R."/>
            <person name="Labutti K."/>
            <person name="Lipzen A."/>
            <person name="Aerts A."/>
            <person name="Barry K."/>
            <person name="Henrissat B."/>
            <person name="Blanchette R."/>
            <person name="Grigoriev I."/>
            <person name="Cullen D."/>
        </authorList>
    </citation>
    <scope>NUCLEOTIDE SEQUENCE [LARGE SCALE GENOMIC DNA]</scope>
    <source>
        <strain evidence="3 4">MAD-698-R-SB12</strain>
    </source>
</reference>
<accession>A0A1X6N189</accession>
<dbReference type="Pfam" id="PF00646">
    <property type="entry name" value="F-box"/>
    <property type="match status" value="1"/>
</dbReference>
<keyword evidence="4" id="KW-1185">Reference proteome</keyword>
<dbReference type="InterPro" id="IPR036047">
    <property type="entry name" value="F-box-like_dom_sf"/>
</dbReference>
<dbReference type="SUPFAM" id="SSF81383">
    <property type="entry name" value="F-box domain"/>
    <property type="match status" value="1"/>
</dbReference>
<dbReference type="OrthoDB" id="550575at2759"/>
<feature type="region of interest" description="Disordered" evidence="1">
    <location>
        <begin position="1188"/>
        <end position="1222"/>
    </location>
</feature>
<proteinExistence type="predicted"/>
<evidence type="ECO:0000259" key="2">
    <source>
        <dbReference type="PROSITE" id="PS50181"/>
    </source>
</evidence>
<evidence type="ECO:0000256" key="1">
    <source>
        <dbReference type="SAM" id="MobiDB-lite"/>
    </source>
</evidence>
<dbReference type="AlphaFoldDB" id="A0A1X6N189"/>
<dbReference type="EMBL" id="KZ110597">
    <property type="protein sequence ID" value="OSX62378.1"/>
    <property type="molecule type" value="Genomic_DNA"/>
</dbReference>
<dbReference type="RefSeq" id="XP_024339172.1">
    <property type="nucleotide sequence ID" value="XM_024476978.1"/>
</dbReference>
<evidence type="ECO:0000313" key="3">
    <source>
        <dbReference type="EMBL" id="OSX62378.1"/>
    </source>
</evidence>
<dbReference type="CDD" id="cd09917">
    <property type="entry name" value="F-box_SF"/>
    <property type="match status" value="1"/>
</dbReference>
<dbReference type="Gene3D" id="1.20.1280.50">
    <property type="match status" value="1"/>
</dbReference>
<feature type="region of interest" description="Disordered" evidence="1">
    <location>
        <begin position="547"/>
        <end position="569"/>
    </location>
</feature>
<feature type="domain" description="F-box" evidence="2">
    <location>
        <begin position="625"/>
        <end position="671"/>
    </location>
</feature>
<protein>
    <recommendedName>
        <fullName evidence="2">F-box domain-containing protein</fullName>
    </recommendedName>
</protein>
<dbReference type="SUPFAM" id="SSF50998">
    <property type="entry name" value="Quinoprotein alcohol dehydrogenase-like"/>
    <property type="match status" value="1"/>
</dbReference>
<sequence length="1222" mass="135428">MVVENVNVISLSAILHRFALSETSLEDIKSKESRRGPWLGGVESWKEFCRRSTVLDNNWAGHGFVLEGGYTSQDGVLRFQIDEEQQTMLSLSRAGGMTVHAMEDNRVLWRFSPRYLFRSTCELSDGFLVFPSRDRGIEIWRRASDISVDTSSHTGVHAIPTPITLSPAAARAFQFEEARATAAQLPLGHSEKGLRGRYAPHAYIGAPHVGVVRIFRLRFPVLALMSSQDGGALLLFDVRDGTLLRRISSFDMDHVVGAPPSFALAPISDRVVMDLDVTEGYIAVCLHSAVVIVPRRGEVKPGMADDSRATRILVLAEDKPPQFYREVGMQLRKLPDVNRSRVAPEMKHLTEGSLAWVAGTDALEEMEVVHPPEGPLSDDAQALVHVSGVSRLPPYFIAARFSPDGKHLAAITAFGLLYLVPDFARVDREIVSFSDIVKRIYFGQPLRDLAWEGQPNRLAIQAASDEIYIVNVDPAYYLPGGKQGGPPVSSSDPFTRISVLRLADFSDSESGRPQSMSSSDLQITHTALWTIWDPSLLSRAVRQRAQRDGGSLGDVSGEGNGAPVADRSSYFDSGQRLTRSISDIASEALTQGLSERFWSAIMPREKKRQKQPARSRKSTCISPTATNIKDLPAEILIEILSLTCFKDILSFQQVCRHACQIVAGSKRLRYIVSLGLANCVDGSSENKGSTSERLKALADRHGAFRQASFLLKDKVIYLPCIPGLLRHWDCQGGLLVCAYRSPGQGPDLREPQPFDSIDVKYIGSHGKQPPVQWSARLGEDWSRFSMDPSQDLLVLWEESTVWHIPCTNVDLELSSVKFLHLSDGTPHKRACPDVKDIELPIHSDCNELQIRGPLIGLSTDKQMIIIDWTTGAKESLDMWPTKTNGFLLSENCLVAVPIRMRPTDSILQSHVAIDVYAVENTGTSIKTSLVAKFELPTPRPHVSALLTIQNYSSEGGRHSDPASHKFSARPFHISPAAQVFGLVLEMKHEDTSESEEASFLVFARTQPFFDAVDHHNPYAGRLRRAWKRVPWQEWVPTGTWWFEGYEPSQSDEYWPSQCGTMVMLRDGLVDLNSFASRRDLTCGATAFPGDAAFTARIASPPVSRDDRDHTSLRTGTAPERADEFFEERILTTVPFRKTYFWNLTASFAQRVKPTEEGLLLVHPCRCGDHMLGFTTFVASCPHPNMATPREGCSCSADAQSQSQQGSSQQATLQQAPQQAPSE</sequence>
<dbReference type="SMART" id="SM00256">
    <property type="entry name" value="FBOX"/>
    <property type="match status" value="1"/>
</dbReference>
<evidence type="ECO:0000313" key="4">
    <source>
        <dbReference type="Proteomes" id="UP000194127"/>
    </source>
</evidence>
<gene>
    <name evidence="3" type="ORF">POSPLADRAFT_1034000</name>
</gene>
<name>A0A1X6N189_9APHY</name>
<dbReference type="PROSITE" id="PS50181">
    <property type="entry name" value="FBOX"/>
    <property type="match status" value="1"/>
</dbReference>